<evidence type="ECO:0000313" key="3">
    <source>
        <dbReference type="Proteomes" id="UP001140094"/>
    </source>
</evidence>
<name>A0A9W8HR40_9FUNG</name>
<feature type="compositionally biased region" description="Basic and acidic residues" evidence="1">
    <location>
        <begin position="113"/>
        <end position="122"/>
    </location>
</feature>
<dbReference type="Gene3D" id="2.60.40.1490">
    <property type="entry name" value="Histone chaperone ASF1-like"/>
    <property type="match status" value="1"/>
</dbReference>
<dbReference type="GO" id="GO:0005634">
    <property type="term" value="C:nucleus"/>
    <property type="evidence" value="ECO:0007669"/>
    <property type="project" value="InterPro"/>
</dbReference>
<gene>
    <name evidence="2" type="primary">ASF1_1</name>
    <name evidence="2" type="ORF">H4R20_007028</name>
</gene>
<dbReference type="GO" id="GO:0006325">
    <property type="term" value="P:chromatin organization"/>
    <property type="evidence" value="ECO:0007669"/>
    <property type="project" value="InterPro"/>
</dbReference>
<dbReference type="EMBL" id="JANBUO010003559">
    <property type="protein sequence ID" value="KAJ2790346.1"/>
    <property type="molecule type" value="Genomic_DNA"/>
</dbReference>
<sequence>VPVLEKVDRNILASKPRVTRFPIGWGDEPAEPLQQAGGNAAAPVDYMAGSDMMEADEQIAESSEEDESESDEEESDNDGSVVDLDAMEERDEAGFQSDGDAISVDDETGVFGHADKPDEKIGVDMAKGSLSHPSSVGVDSMDVED</sequence>
<evidence type="ECO:0000256" key="1">
    <source>
        <dbReference type="SAM" id="MobiDB-lite"/>
    </source>
</evidence>
<comment type="caution">
    <text evidence="2">The sequence shown here is derived from an EMBL/GenBank/DDBJ whole genome shotgun (WGS) entry which is preliminary data.</text>
</comment>
<feature type="region of interest" description="Disordered" evidence="1">
    <location>
        <begin position="22"/>
        <end position="41"/>
    </location>
</feature>
<dbReference type="OrthoDB" id="6286125at2759"/>
<feature type="compositionally biased region" description="Acidic residues" evidence="1">
    <location>
        <begin position="53"/>
        <end position="77"/>
    </location>
</feature>
<reference evidence="2" key="1">
    <citation type="submission" date="2022-07" db="EMBL/GenBank/DDBJ databases">
        <title>Phylogenomic reconstructions and comparative analyses of Kickxellomycotina fungi.</title>
        <authorList>
            <person name="Reynolds N.K."/>
            <person name="Stajich J.E."/>
            <person name="Barry K."/>
            <person name="Grigoriev I.V."/>
            <person name="Crous P."/>
            <person name="Smith M.E."/>
        </authorList>
    </citation>
    <scope>NUCLEOTIDE SEQUENCE</scope>
    <source>
        <strain evidence="2">NRRL 1565</strain>
    </source>
</reference>
<dbReference type="InterPro" id="IPR036747">
    <property type="entry name" value="ASF1-like_sf"/>
</dbReference>
<feature type="non-terminal residue" evidence="2">
    <location>
        <position position="1"/>
    </location>
</feature>
<organism evidence="2 3">
    <name type="scientific">Coemansia guatemalensis</name>
    <dbReference type="NCBI Taxonomy" id="2761395"/>
    <lineage>
        <taxon>Eukaryota</taxon>
        <taxon>Fungi</taxon>
        <taxon>Fungi incertae sedis</taxon>
        <taxon>Zoopagomycota</taxon>
        <taxon>Kickxellomycotina</taxon>
        <taxon>Kickxellomycetes</taxon>
        <taxon>Kickxellales</taxon>
        <taxon>Kickxellaceae</taxon>
        <taxon>Coemansia</taxon>
    </lineage>
</organism>
<proteinExistence type="predicted"/>
<keyword evidence="3" id="KW-1185">Reference proteome</keyword>
<accession>A0A9W8HR40</accession>
<evidence type="ECO:0000313" key="2">
    <source>
        <dbReference type="EMBL" id="KAJ2790346.1"/>
    </source>
</evidence>
<feature type="region of interest" description="Disordered" evidence="1">
    <location>
        <begin position="47"/>
        <end position="145"/>
    </location>
</feature>
<dbReference type="Proteomes" id="UP001140094">
    <property type="component" value="Unassembled WGS sequence"/>
</dbReference>
<protein>
    <submittedName>
        <fullName evidence="2">Histone chaperone asf1</fullName>
    </submittedName>
</protein>
<dbReference type="AlphaFoldDB" id="A0A9W8HR40"/>